<evidence type="ECO:0000313" key="18">
    <source>
        <dbReference type="EMBL" id="MBF9072099.1"/>
    </source>
</evidence>
<feature type="active site" description="4-aspartylphosphate intermediate" evidence="16">
    <location>
        <position position="311"/>
    </location>
</feature>
<comment type="function">
    <text evidence="16">Part of the high-affinity ATP-driven potassium transport (or Kdp) system, which catalyzes the hydrolysis of ATP coupled with the electrogenic transport of potassium into the cytoplasm. This subunit is responsible for energy coupling to the transport system and for the release of the potassium ions to the cytoplasm.</text>
</comment>
<dbReference type="InterPro" id="IPR023298">
    <property type="entry name" value="ATPase_P-typ_TM_dom_sf"/>
</dbReference>
<feature type="transmembrane region" description="Helical" evidence="16">
    <location>
        <begin position="601"/>
        <end position="624"/>
    </location>
</feature>
<dbReference type="SUPFAM" id="SSF81653">
    <property type="entry name" value="Calcium ATPase, transduction domain A"/>
    <property type="match status" value="1"/>
</dbReference>
<keyword evidence="5 16" id="KW-0597">Phosphoprotein</keyword>
<evidence type="ECO:0000256" key="3">
    <source>
        <dbReference type="ARBA" id="ARBA00022475"/>
    </source>
</evidence>
<comment type="caution">
    <text evidence="18">The sequence shown here is derived from an EMBL/GenBank/DDBJ whole genome shotgun (WGS) entry which is preliminary data.</text>
</comment>
<evidence type="ECO:0000256" key="12">
    <source>
        <dbReference type="ARBA" id="ARBA00022967"/>
    </source>
</evidence>
<evidence type="ECO:0000256" key="4">
    <source>
        <dbReference type="ARBA" id="ARBA00022538"/>
    </source>
</evidence>
<dbReference type="CDD" id="cd02078">
    <property type="entry name" value="P-type_ATPase_K"/>
    <property type="match status" value="1"/>
</dbReference>
<dbReference type="InterPro" id="IPR023214">
    <property type="entry name" value="HAD_sf"/>
</dbReference>
<dbReference type="InterPro" id="IPR006391">
    <property type="entry name" value="P-type_ATPase_bsu_IA"/>
</dbReference>
<dbReference type="InterPro" id="IPR001757">
    <property type="entry name" value="P_typ_ATPase"/>
</dbReference>
<accession>A0A931B7Y5</accession>
<evidence type="ECO:0000256" key="6">
    <source>
        <dbReference type="ARBA" id="ARBA00022692"/>
    </source>
</evidence>
<dbReference type="PANTHER" id="PTHR43743:SF1">
    <property type="entry name" value="POTASSIUM-TRANSPORTING ATPASE ATP-BINDING SUBUNIT"/>
    <property type="match status" value="1"/>
</dbReference>
<dbReference type="GO" id="GO:0016887">
    <property type="term" value="F:ATP hydrolysis activity"/>
    <property type="evidence" value="ECO:0007669"/>
    <property type="project" value="InterPro"/>
</dbReference>
<dbReference type="InterPro" id="IPR023299">
    <property type="entry name" value="ATPase_P-typ_cyto_dom_N"/>
</dbReference>
<feature type="binding site" evidence="16">
    <location>
        <begin position="382"/>
        <end position="389"/>
    </location>
    <ligand>
        <name>ATP</name>
        <dbReference type="ChEBI" id="CHEBI:30616"/>
    </ligand>
</feature>
<dbReference type="HAMAP" id="MF_00285">
    <property type="entry name" value="KdpB"/>
    <property type="match status" value="1"/>
</dbReference>
<feature type="binding site" evidence="16">
    <location>
        <position position="532"/>
    </location>
    <ligand>
        <name>Mg(2+)</name>
        <dbReference type="ChEBI" id="CHEBI:18420"/>
    </ligand>
</feature>
<feature type="transmembrane region" description="Helical" evidence="16">
    <location>
        <begin position="223"/>
        <end position="244"/>
    </location>
</feature>
<evidence type="ECO:0000256" key="5">
    <source>
        <dbReference type="ARBA" id="ARBA00022553"/>
    </source>
</evidence>
<dbReference type="PROSITE" id="PS00154">
    <property type="entry name" value="ATPASE_E1_E2"/>
    <property type="match status" value="1"/>
</dbReference>
<keyword evidence="19" id="KW-1185">Reference proteome</keyword>
<proteinExistence type="inferred from homology"/>
<evidence type="ECO:0000256" key="7">
    <source>
        <dbReference type="ARBA" id="ARBA00022723"/>
    </source>
</evidence>
<feature type="binding site" evidence="16">
    <location>
        <position position="348"/>
    </location>
    <ligand>
        <name>ATP</name>
        <dbReference type="ChEBI" id="CHEBI:30616"/>
    </ligand>
</feature>
<evidence type="ECO:0000256" key="2">
    <source>
        <dbReference type="ARBA" id="ARBA00022448"/>
    </source>
</evidence>
<evidence type="ECO:0000313" key="19">
    <source>
        <dbReference type="Proteomes" id="UP000657385"/>
    </source>
</evidence>
<keyword evidence="10 16" id="KW-0460">Magnesium</keyword>
<dbReference type="InterPro" id="IPR044492">
    <property type="entry name" value="P_typ_ATPase_HD_dom"/>
</dbReference>
<keyword evidence="8 16" id="KW-0547">Nucleotide-binding</keyword>
<evidence type="ECO:0000259" key="17">
    <source>
        <dbReference type="Pfam" id="PF00122"/>
    </source>
</evidence>
<name>A0A931B7Y5_9ACTN</name>
<dbReference type="InterPro" id="IPR018303">
    <property type="entry name" value="ATPase_P-typ_P_site"/>
</dbReference>
<keyword evidence="15 16" id="KW-0472">Membrane</keyword>
<dbReference type="GO" id="GO:0000287">
    <property type="term" value="F:magnesium ion binding"/>
    <property type="evidence" value="ECO:0007669"/>
    <property type="project" value="UniProtKB-UniRule"/>
</dbReference>
<dbReference type="EMBL" id="JADPRT010000014">
    <property type="protein sequence ID" value="MBF9072099.1"/>
    <property type="molecule type" value="Genomic_DNA"/>
</dbReference>
<dbReference type="InterPro" id="IPR036412">
    <property type="entry name" value="HAD-like_sf"/>
</dbReference>
<gene>
    <name evidence="16 18" type="primary">kdpB</name>
    <name evidence="18" type="ORF">I2501_29145</name>
</gene>
<dbReference type="Proteomes" id="UP000657385">
    <property type="component" value="Unassembled WGS sequence"/>
</dbReference>
<dbReference type="SUPFAM" id="SSF81665">
    <property type="entry name" value="Calcium ATPase, transmembrane domain M"/>
    <property type="match status" value="1"/>
</dbReference>
<keyword evidence="14 16" id="KW-0406">Ion transport</keyword>
<evidence type="ECO:0000256" key="11">
    <source>
        <dbReference type="ARBA" id="ARBA00022958"/>
    </source>
</evidence>
<evidence type="ECO:0000256" key="13">
    <source>
        <dbReference type="ARBA" id="ARBA00022989"/>
    </source>
</evidence>
<keyword evidence="11 16" id="KW-0630">Potassium</keyword>
<dbReference type="InterPro" id="IPR059000">
    <property type="entry name" value="ATPase_P-type_domA"/>
</dbReference>
<feature type="binding site" evidence="16">
    <location>
        <position position="352"/>
    </location>
    <ligand>
        <name>ATP</name>
        <dbReference type="ChEBI" id="CHEBI:30616"/>
    </ligand>
</feature>
<dbReference type="Pfam" id="PF00702">
    <property type="entry name" value="Hydrolase"/>
    <property type="match status" value="1"/>
</dbReference>
<feature type="transmembrane region" description="Helical" evidence="16">
    <location>
        <begin position="64"/>
        <end position="82"/>
    </location>
</feature>
<reference evidence="18" key="1">
    <citation type="submission" date="2020-11" db="EMBL/GenBank/DDBJ databases">
        <title>Isolation and identification of active actinomycetes.</title>
        <authorList>
            <person name="Yu B."/>
        </authorList>
    </citation>
    <scope>NUCLEOTIDE SEQUENCE</scope>
    <source>
        <strain evidence="18">NEAU-YB345</strain>
    </source>
</reference>
<dbReference type="GO" id="GO:0005524">
    <property type="term" value="F:ATP binding"/>
    <property type="evidence" value="ECO:0007669"/>
    <property type="project" value="UniProtKB-UniRule"/>
</dbReference>
<comment type="subcellular location">
    <subcellularLocation>
        <location evidence="1 16">Cell membrane</location>
        <topology evidence="1 16">Multi-pass membrane protein</topology>
    </subcellularLocation>
</comment>
<dbReference type="FunFam" id="3.40.1110.10:FF:000007">
    <property type="entry name" value="Potassium-transporting ATPase ATP-binding subunit"/>
    <property type="match status" value="1"/>
</dbReference>
<dbReference type="NCBIfam" id="TIGR01497">
    <property type="entry name" value="kdpB"/>
    <property type="match status" value="1"/>
</dbReference>
<dbReference type="AlphaFoldDB" id="A0A931B7Y5"/>
<protein>
    <recommendedName>
        <fullName evidence="16">Potassium-transporting ATPase ATP-binding subunit</fullName>
        <ecNumber evidence="16">7.2.2.6</ecNumber>
    </recommendedName>
    <alternativeName>
        <fullName evidence="16">ATP phosphohydrolase [potassium-transporting] B chain</fullName>
    </alternativeName>
    <alternativeName>
        <fullName evidence="16">Potassium-binding and translocating subunit B</fullName>
    </alternativeName>
    <alternativeName>
        <fullName evidence="16">Potassium-translocating ATPase B chain</fullName>
    </alternativeName>
</protein>
<keyword evidence="6 16" id="KW-0812">Transmembrane</keyword>
<dbReference type="Gene3D" id="3.40.1110.10">
    <property type="entry name" value="Calcium-transporting ATPase, cytoplasmic domain N"/>
    <property type="match status" value="1"/>
</dbReference>
<keyword evidence="4 16" id="KW-0633">Potassium transport</keyword>
<dbReference type="PRINTS" id="PR00119">
    <property type="entry name" value="CATATPASE"/>
</dbReference>
<evidence type="ECO:0000256" key="8">
    <source>
        <dbReference type="ARBA" id="ARBA00022741"/>
    </source>
</evidence>
<dbReference type="Gene3D" id="3.40.50.1000">
    <property type="entry name" value="HAD superfamily/HAD-like"/>
    <property type="match status" value="1"/>
</dbReference>
<dbReference type="Gene3D" id="2.70.150.10">
    <property type="entry name" value="Calcium-transporting ATPase, cytoplasmic transduction domain A"/>
    <property type="match status" value="1"/>
</dbReference>
<feature type="binding site" evidence="16">
    <location>
        <position position="536"/>
    </location>
    <ligand>
        <name>Mg(2+)</name>
        <dbReference type="ChEBI" id="CHEBI:18420"/>
    </ligand>
</feature>
<evidence type="ECO:0000256" key="1">
    <source>
        <dbReference type="ARBA" id="ARBA00004651"/>
    </source>
</evidence>
<evidence type="ECO:0000256" key="15">
    <source>
        <dbReference type="ARBA" id="ARBA00023136"/>
    </source>
</evidence>
<evidence type="ECO:0000256" key="16">
    <source>
        <dbReference type="HAMAP-Rule" id="MF_00285"/>
    </source>
</evidence>
<dbReference type="GO" id="GO:0008556">
    <property type="term" value="F:P-type potassium transmembrane transporter activity"/>
    <property type="evidence" value="ECO:0007669"/>
    <property type="project" value="UniProtKB-UniRule"/>
</dbReference>
<keyword evidence="7 16" id="KW-0479">Metal-binding</keyword>
<keyword evidence="3 16" id="KW-1003">Cell membrane</keyword>
<dbReference type="SFLD" id="SFLDS00003">
    <property type="entry name" value="Haloacid_Dehalogenase"/>
    <property type="match status" value="1"/>
</dbReference>
<dbReference type="Pfam" id="PF00122">
    <property type="entry name" value="E1-E2_ATPase"/>
    <property type="match status" value="1"/>
</dbReference>
<comment type="catalytic activity">
    <reaction evidence="16">
        <text>K(+)(out) + ATP + H2O = K(+)(in) + ADP + phosphate + H(+)</text>
        <dbReference type="Rhea" id="RHEA:16777"/>
        <dbReference type="ChEBI" id="CHEBI:15377"/>
        <dbReference type="ChEBI" id="CHEBI:15378"/>
        <dbReference type="ChEBI" id="CHEBI:29103"/>
        <dbReference type="ChEBI" id="CHEBI:30616"/>
        <dbReference type="ChEBI" id="CHEBI:43474"/>
        <dbReference type="ChEBI" id="CHEBI:456216"/>
        <dbReference type="EC" id="7.2.2.6"/>
    </reaction>
</comment>
<dbReference type="GO" id="GO:0005886">
    <property type="term" value="C:plasma membrane"/>
    <property type="evidence" value="ECO:0007669"/>
    <property type="project" value="UniProtKB-SubCell"/>
</dbReference>
<feature type="binding site" evidence="16">
    <location>
        <position position="404"/>
    </location>
    <ligand>
        <name>ATP</name>
        <dbReference type="ChEBI" id="CHEBI:30616"/>
    </ligand>
</feature>
<feature type="transmembrane region" description="Helical" evidence="16">
    <location>
        <begin position="256"/>
        <end position="280"/>
    </location>
</feature>
<dbReference type="SFLD" id="SFLDF00027">
    <property type="entry name" value="p-type_atpase"/>
    <property type="match status" value="1"/>
</dbReference>
<evidence type="ECO:0000256" key="14">
    <source>
        <dbReference type="ARBA" id="ARBA00023065"/>
    </source>
</evidence>
<dbReference type="NCBIfam" id="TIGR01494">
    <property type="entry name" value="ATPase_P-type"/>
    <property type="match status" value="2"/>
</dbReference>
<keyword evidence="13 16" id="KW-1133">Transmembrane helix</keyword>
<comment type="subunit">
    <text evidence="16">The system is composed of three essential subunits: KdpA, KdpB and KdpC.</text>
</comment>
<feature type="transmembrane region" description="Helical" evidence="16">
    <location>
        <begin position="630"/>
        <end position="650"/>
    </location>
</feature>
<dbReference type="FunFam" id="2.70.150.10:FF:000033">
    <property type="entry name" value="Potassium-transporting ATPase ATP-binding subunit"/>
    <property type="match status" value="1"/>
</dbReference>
<keyword evidence="2 16" id="KW-0813">Transport</keyword>
<dbReference type="PANTHER" id="PTHR43743">
    <property type="entry name" value="POTASSIUM-TRANSPORTING ATPASE ATP-BINDING SUBUNIT"/>
    <property type="match status" value="1"/>
</dbReference>
<dbReference type="SFLD" id="SFLDG00002">
    <property type="entry name" value="C1.7:_P-type_atpase_like"/>
    <property type="match status" value="1"/>
</dbReference>
<sequence length="697" mass="73463">MSENTVDTQRVSGGLLDPKQLLESLPDAVRKVDPRVMVRNPVMFVVEIGSLLTTYAAIRHPSVFAWVITAWLWLTVVFANLAEAVAEGRGKAQAETLRRTRTDTVARRVVGAWTPGTTGVPEETVAATELRLGDHVVVEAGQVIPGDGDVVEGVASVDESAITGESAPVIRESGGDRSAVTGGTKVLSDRIVVKITSEPGKTFIDRMIALVEGAARQKTPNEIALNILLASLTIVFLLAVVTLQPMATYAGAEQTIVVLVALLVALIPTTIGALLSAIGIAGMDRLVQRNVLAMSGRAVEAAGDVSTLLLDKTGTITFGNRQAAEFLPVGAVEVGKLADAAQLSSLADETPEGRSIVVLAKEKYGLRARHQGELEHATWIEFTAQTRMSGVDLDEPDGVHATRKGAAAAVATWVRDNGGEPDPALDAVVDRISNLGGTPLVVAERVSARPAQVLGVIYLKDVVKHGIRERFEDLRAMGIRTVMITGDNPLTAAAIAEEAGVDDFLAEATPEDKMALIRQEQSGGKLVAMTGDGTNDAPALAQADVGVAMNTGTSAAKEAGNMVDLDSNPTKLIEIVEIGKQLLITRGALTTFSIANDVAKYFAIIPAMFASVYPGLGHLNIMHLHSPKSAITSAIIFNALIIIGLIPLALRGVRYKPSSASSLLRRNLGVYGVGGLILPFIGIKVIDLIVQFIPGLH</sequence>
<dbReference type="EC" id="7.2.2.6" evidence="16"/>
<feature type="transmembrane region" description="Helical" evidence="16">
    <location>
        <begin position="670"/>
        <end position="693"/>
    </location>
</feature>
<dbReference type="SUPFAM" id="SSF56784">
    <property type="entry name" value="HAD-like"/>
    <property type="match status" value="1"/>
</dbReference>
<keyword evidence="9 16" id="KW-0067">ATP-binding</keyword>
<dbReference type="RefSeq" id="WP_196197254.1">
    <property type="nucleotide sequence ID" value="NZ_JADPRT010000014.1"/>
</dbReference>
<evidence type="ECO:0000256" key="10">
    <source>
        <dbReference type="ARBA" id="ARBA00022842"/>
    </source>
</evidence>
<dbReference type="InterPro" id="IPR008250">
    <property type="entry name" value="ATPase_P-typ_transduc_dom_A_sf"/>
</dbReference>
<comment type="similarity">
    <text evidence="16">Belongs to the cation transport ATPase (P-type) (TC 3.A.3) family. Type IA subfamily.</text>
</comment>
<evidence type="ECO:0000256" key="9">
    <source>
        <dbReference type="ARBA" id="ARBA00022840"/>
    </source>
</evidence>
<keyword evidence="12 16" id="KW-1278">Translocase</keyword>
<feature type="domain" description="P-type ATPase A" evidence="17">
    <location>
        <begin position="122"/>
        <end position="212"/>
    </location>
</feature>
<organism evidence="18 19">
    <name type="scientific">Streptacidiphilus fuscans</name>
    <dbReference type="NCBI Taxonomy" id="2789292"/>
    <lineage>
        <taxon>Bacteria</taxon>
        <taxon>Bacillati</taxon>
        <taxon>Actinomycetota</taxon>
        <taxon>Actinomycetes</taxon>
        <taxon>Kitasatosporales</taxon>
        <taxon>Streptomycetaceae</taxon>
        <taxon>Streptacidiphilus</taxon>
    </lineage>
</organism>
<feature type="transmembrane region" description="Helical" evidence="16">
    <location>
        <begin position="40"/>
        <end position="58"/>
    </location>
</feature>